<dbReference type="PANTHER" id="PTHR34139">
    <property type="entry name" value="UPF0331 PROTEIN MJ0127"/>
    <property type="match status" value="1"/>
</dbReference>
<dbReference type="PANTHER" id="PTHR34139:SF1">
    <property type="entry name" value="RNASE MJ1380-RELATED"/>
    <property type="match status" value="1"/>
</dbReference>
<evidence type="ECO:0000313" key="7">
    <source>
        <dbReference type="EMBL" id="TDW97461.1"/>
    </source>
</evidence>
<protein>
    <submittedName>
        <fullName evidence="7">Uncharacterized protein with HEPN domain</fullName>
    </submittedName>
</protein>
<reference evidence="7 8" key="1">
    <citation type="submission" date="2019-03" db="EMBL/GenBank/DDBJ databases">
        <title>Genomic Encyclopedia of Type Strains, Phase IV (KMG-IV): sequencing the most valuable type-strain genomes for metagenomic binning, comparative biology and taxonomic classification.</title>
        <authorList>
            <person name="Goeker M."/>
        </authorList>
    </citation>
    <scope>NUCLEOTIDE SEQUENCE [LARGE SCALE GENOMIC DNA]</scope>
    <source>
        <strain evidence="7 8">DSM 100059</strain>
    </source>
</reference>
<evidence type="ECO:0000256" key="4">
    <source>
        <dbReference type="ARBA" id="ARBA00022741"/>
    </source>
</evidence>
<keyword evidence="1" id="KW-0597">Phosphoprotein</keyword>
<dbReference type="Gene3D" id="1.20.120.580">
    <property type="entry name" value="bsu32300-like"/>
    <property type="match status" value="1"/>
</dbReference>
<comment type="similarity">
    <text evidence="6">Belongs to the HepT RNase toxin family.</text>
</comment>
<comment type="caution">
    <text evidence="7">The sequence shown here is derived from an EMBL/GenBank/DDBJ whole genome shotgun (WGS) entry which is preliminary data.</text>
</comment>
<dbReference type="EMBL" id="SODV01000002">
    <property type="protein sequence ID" value="TDW97461.1"/>
    <property type="molecule type" value="Genomic_DNA"/>
</dbReference>
<dbReference type="AlphaFoldDB" id="A0A4R8DIA0"/>
<dbReference type="GO" id="GO:0000166">
    <property type="term" value="F:nucleotide binding"/>
    <property type="evidence" value="ECO:0007669"/>
    <property type="project" value="UniProtKB-KW"/>
</dbReference>
<dbReference type="InterPro" id="IPR051813">
    <property type="entry name" value="HepT_RNase_toxin"/>
</dbReference>
<organism evidence="7 8">
    <name type="scientific">Dinghuibacter silviterrae</name>
    <dbReference type="NCBI Taxonomy" id="1539049"/>
    <lineage>
        <taxon>Bacteria</taxon>
        <taxon>Pseudomonadati</taxon>
        <taxon>Bacteroidota</taxon>
        <taxon>Chitinophagia</taxon>
        <taxon>Chitinophagales</taxon>
        <taxon>Chitinophagaceae</taxon>
        <taxon>Dinghuibacter</taxon>
    </lineage>
</organism>
<evidence type="ECO:0000256" key="2">
    <source>
        <dbReference type="ARBA" id="ARBA00022649"/>
    </source>
</evidence>
<gene>
    <name evidence="7" type="ORF">EDB95_5311</name>
</gene>
<dbReference type="OrthoDB" id="955324at2"/>
<evidence type="ECO:0000256" key="5">
    <source>
        <dbReference type="ARBA" id="ARBA00022801"/>
    </source>
</evidence>
<name>A0A4R8DIA0_9BACT</name>
<evidence type="ECO:0000256" key="6">
    <source>
        <dbReference type="ARBA" id="ARBA00024207"/>
    </source>
</evidence>
<keyword evidence="5" id="KW-0378">Hydrolase</keyword>
<dbReference type="InterPro" id="IPR037038">
    <property type="entry name" value="HepT-like_sf"/>
</dbReference>
<dbReference type="GO" id="GO:0110001">
    <property type="term" value="C:toxin-antitoxin complex"/>
    <property type="evidence" value="ECO:0007669"/>
    <property type="project" value="InterPro"/>
</dbReference>
<keyword evidence="2" id="KW-1277">Toxin-antitoxin system</keyword>
<dbReference type="GO" id="GO:0004540">
    <property type="term" value="F:RNA nuclease activity"/>
    <property type="evidence" value="ECO:0007669"/>
    <property type="project" value="InterPro"/>
</dbReference>
<dbReference type="Proteomes" id="UP000294498">
    <property type="component" value="Unassembled WGS sequence"/>
</dbReference>
<evidence type="ECO:0000256" key="1">
    <source>
        <dbReference type="ARBA" id="ARBA00022553"/>
    </source>
</evidence>
<accession>A0A4R8DIA0</accession>
<keyword evidence="4" id="KW-0547">Nucleotide-binding</keyword>
<evidence type="ECO:0000313" key="8">
    <source>
        <dbReference type="Proteomes" id="UP000294498"/>
    </source>
</evidence>
<dbReference type="InterPro" id="IPR008201">
    <property type="entry name" value="HepT-like"/>
</dbReference>
<keyword evidence="3" id="KW-0540">Nuclease</keyword>
<sequence>MSERDTPSLLQDILEAIGNIKAFTQGLTLDTYKSDLKTKHAVERNFAIIGEAVARIDASYKSLHSDIDWRQVKDFRNILVHDYFGIDDAIVWEIIQMDLNMLDAQIRGLLL</sequence>
<proteinExistence type="inferred from homology"/>
<keyword evidence="8" id="KW-1185">Reference proteome</keyword>
<evidence type="ECO:0000256" key="3">
    <source>
        <dbReference type="ARBA" id="ARBA00022722"/>
    </source>
</evidence>
<dbReference type="Pfam" id="PF01934">
    <property type="entry name" value="HepT-like"/>
    <property type="match status" value="1"/>
</dbReference>
<dbReference type="GO" id="GO:0016787">
    <property type="term" value="F:hydrolase activity"/>
    <property type="evidence" value="ECO:0007669"/>
    <property type="project" value="UniProtKB-KW"/>
</dbReference>
<dbReference type="RefSeq" id="WP_133999738.1">
    <property type="nucleotide sequence ID" value="NZ_SODV01000002.1"/>
</dbReference>